<protein>
    <recommendedName>
        <fullName evidence="7">Membrane fusion protein biotin-lipoyl like domain-containing protein</fullName>
    </recommendedName>
</protein>
<dbReference type="InterPro" id="IPR050739">
    <property type="entry name" value="MFP"/>
</dbReference>
<sequence>VTAPSEQVGKSAHLTFLLCSAVIIGFGTWAVVSPIDIVSMATGEVIPSSQVKTVQHLEGGIVRKISVREGENVTKGQTLVVLEPTASGADVGELQVRLKSLRIDEARIEALTKGLAVPKFPP</sequence>
<accession>A0A382VID6</accession>
<proteinExistence type="predicted"/>
<evidence type="ECO:0000313" key="6">
    <source>
        <dbReference type="EMBL" id="SVD46286.1"/>
    </source>
</evidence>
<evidence type="ECO:0000256" key="5">
    <source>
        <dbReference type="SAM" id="Phobius"/>
    </source>
</evidence>
<feature type="non-terminal residue" evidence="6">
    <location>
        <position position="1"/>
    </location>
</feature>
<organism evidence="6">
    <name type="scientific">marine metagenome</name>
    <dbReference type="NCBI Taxonomy" id="408172"/>
    <lineage>
        <taxon>unclassified sequences</taxon>
        <taxon>metagenomes</taxon>
        <taxon>ecological metagenomes</taxon>
    </lineage>
</organism>
<dbReference type="Gene3D" id="2.40.50.100">
    <property type="match status" value="1"/>
</dbReference>
<evidence type="ECO:0000256" key="4">
    <source>
        <dbReference type="ARBA" id="ARBA00023136"/>
    </source>
</evidence>
<evidence type="ECO:0000256" key="2">
    <source>
        <dbReference type="ARBA" id="ARBA00022692"/>
    </source>
</evidence>
<reference evidence="6" key="1">
    <citation type="submission" date="2018-05" db="EMBL/GenBank/DDBJ databases">
        <authorList>
            <person name="Lanie J.A."/>
            <person name="Ng W.-L."/>
            <person name="Kazmierczak K.M."/>
            <person name="Andrzejewski T.M."/>
            <person name="Davidsen T.M."/>
            <person name="Wayne K.J."/>
            <person name="Tettelin H."/>
            <person name="Glass J.I."/>
            <person name="Rusch D."/>
            <person name="Podicherti R."/>
            <person name="Tsui H.-C.T."/>
            <person name="Winkler M.E."/>
        </authorList>
    </citation>
    <scope>NUCLEOTIDE SEQUENCE</scope>
</reference>
<keyword evidence="2 5" id="KW-0812">Transmembrane</keyword>
<keyword evidence="3 5" id="KW-1133">Transmembrane helix</keyword>
<dbReference type="SUPFAM" id="SSF111369">
    <property type="entry name" value="HlyD-like secretion proteins"/>
    <property type="match status" value="1"/>
</dbReference>
<feature type="non-terminal residue" evidence="6">
    <location>
        <position position="122"/>
    </location>
</feature>
<comment type="subcellular location">
    <subcellularLocation>
        <location evidence="1">Membrane</location>
        <topology evidence="1">Single-pass membrane protein</topology>
    </subcellularLocation>
</comment>
<dbReference type="PRINTS" id="PR01490">
    <property type="entry name" value="RTXTOXIND"/>
</dbReference>
<gene>
    <name evidence="6" type="ORF">METZ01_LOCUS399140</name>
</gene>
<dbReference type="PANTHER" id="PTHR30386:SF26">
    <property type="entry name" value="TRANSPORT PROTEIN COMB"/>
    <property type="match status" value="1"/>
</dbReference>
<dbReference type="EMBL" id="UINC01152218">
    <property type="protein sequence ID" value="SVD46286.1"/>
    <property type="molecule type" value="Genomic_DNA"/>
</dbReference>
<dbReference type="GO" id="GO:0016020">
    <property type="term" value="C:membrane"/>
    <property type="evidence" value="ECO:0007669"/>
    <property type="project" value="UniProtKB-SubCell"/>
</dbReference>
<evidence type="ECO:0000256" key="3">
    <source>
        <dbReference type="ARBA" id="ARBA00022989"/>
    </source>
</evidence>
<feature type="transmembrane region" description="Helical" evidence="5">
    <location>
        <begin position="12"/>
        <end position="32"/>
    </location>
</feature>
<keyword evidence="4 5" id="KW-0472">Membrane</keyword>
<evidence type="ECO:0008006" key="7">
    <source>
        <dbReference type="Google" id="ProtNLM"/>
    </source>
</evidence>
<dbReference type="PANTHER" id="PTHR30386">
    <property type="entry name" value="MEMBRANE FUSION SUBUNIT OF EMRAB-TOLC MULTIDRUG EFFLUX PUMP"/>
    <property type="match status" value="1"/>
</dbReference>
<dbReference type="AlphaFoldDB" id="A0A382VID6"/>
<name>A0A382VID6_9ZZZZ</name>
<evidence type="ECO:0000256" key="1">
    <source>
        <dbReference type="ARBA" id="ARBA00004167"/>
    </source>
</evidence>